<gene>
    <name evidence="3" type="ORF">RFI_07791</name>
</gene>
<accession>X6NTM7</accession>
<evidence type="ECO:0000313" key="4">
    <source>
        <dbReference type="Proteomes" id="UP000023152"/>
    </source>
</evidence>
<feature type="signal peptide" evidence="2">
    <location>
        <begin position="1"/>
        <end position="15"/>
    </location>
</feature>
<keyword evidence="1" id="KW-0812">Transmembrane</keyword>
<evidence type="ECO:0000313" key="3">
    <source>
        <dbReference type="EMBL" id="ETO29331.1"/>
    </source>
</evidence>
<evidence type="ECO:0000256" key="2">
    <source>
        <dbReference type="SAM" id="SignalP"/>
    </source>
</evidence>
<proteinExistence type="predicted"/>
<dbReference type="Proteomes" id="UP000023152">
    <property type="component" value="Unassembled WGS sequence"/>
</dbReference>
<dbReference type="EMBL" id="ASPP01006113">
    <property type="protein sequence ID" value="ETO29331.1"/>
    <property type="molecule type" value="Genomic_DNA"/>
</dbReference>
<evidence type="ECO:0000256" key="1">
    <source>
        <dbReference type="SAM" id="Phobius"/>
    </source>
</evidence>
<feature type="transmembrane region" description="Helical" evidence="1">
    <location>
        <begin position="200"/>
        <end position="221"/>
    </location>
</feature>
<name>X6NTM7_RETFI</name>
<keyword evidence="1" id="KW-1133">Transmembrane helix</keyword>
<keyword evidence="2" id="KW-0732">Signal</keyword>
<keyword evidence="1" id="KW-0472">Membrane</keyword>
<comment type="caution">
    <text evidence="3">The sequence shown here is derived from an EMBL/GenBank/DDBJ whole genome shotgun (WGS) entry which is preliminary data.</text>
</comment>
<feature type="chain" id="PRO_5012836441" evidence="2">
    <location>
        <begin position="16"/>
        <end position="254"/>
    </location>
</feature>
<protein>
    <submittedName>
        <fullName evidence="3">Uncharacterized protein</fullName>
    </submittedName>
</protein>
<organism evidence="3 4">
    <name type="scientific">Reticulomyxa filosa</name>
    <dbReference type="NCBI Taxonomy" id="46433"/>
    <lineage>
        <taxon>Eukaryota</taxon>
        <taxon>Sar</taxon>
        <taxon>Rhizaria</taxon>
        <taxon>Retaria</taxon>
        <taxon>Foraminifera</taxon>
        <taxon>Monothalamids</taxon>
        <taxon>Reticulomyxidae</taxon>
        <taxon>Reticulomyxa</taxon>
    </lineage>
</organism>
<keyword evidence="4" id="KW-1185">Reference proteome</keyword>
<feature type="transmembrane region" description="Helical" evidence="1">
    <location>
        <begin position="160"/>
        <end position="179"/>
    </location>
</feature>
<sequence length="254" mass="29012">MKWLVIFLTMHLSLCQEQTEPYATLNPEIFSALELLLPDYNFPANVYDWNMTEIVTLIEKQIPGILCAVDKSFYSSFPVEKLKEIPTPILYCQHLYCLIDENVLNKTYNLTYSELDVNCTAYNSSKKKKKKNYKNVLRLGDTYKKKNALFSGYSVSKSALIHQFKLCGVSVSILLLIVLSLNQCIEHHKQQEAFCQRGMVYQSTAIITVLWSVIILLWGIIDISGSSNFLCMDTQADSAYSNEKIIACVLLLFL</sequence>
<dbReference type="AlphaFoldDB" id="X6NTM7"/>
<reference evidence="3 4" key="1">
    <citation type="journal article" date="2013" name="Curr. Biol.">
        <title>The Genome of the Foraminiferan Reticulomyxa filosa.</title>
        <authorList>
            <person name="Glockner G."/>
            <person name="Hulsmann N."/>
            <person name="Schleicher M."/>
            <person name="Noegel A.A."/>
            <person name="Eichinger L."/>
            <person name="Gallinger C."/>
            <person name="Pawlowski J."/>
            <person name="Sierra R."/>
            <person name="Euteneuer U."/>
            <person name="Pillet L."/>
            <person name="Moustafa A."/>
            <person name="Platzer M."/>
            <person name="Groth M."/>
            <person name="Szafranski K."/>
            <person name="Schliwa M."/>
        </authorList>
    </citation>
    <scope>NUCLEOTIDE SEQUENCE [LARGE SCALE GENOMIC DNA]</scope>
</reference>